<dbReference type="PROSITE" id="PS51186">
    <property type="entry name" value="GNAT"/>
    <property type="match status" value="1"/>
</dbReference>
<reference evidence="2" key="1">
    <citation type="submission" date="2023-03" db="EMBL/GenBank/DDBJ databases">
        <title>Massive genome expansion in bonnet fungi (Mycena s.s.) driven by repeated elements and novel gene families across ecological guilds.</title>
        <authorList>
            <consortium name="Lawrence Berkeley National Laboratory"/>
            <person name="Harder C.B."/>
            <person name="Miyauchi S."/>
            <person name="Viragh M."/>
            <person name="Kuo A."/>
            <person name="Thoen E."/>
            <person name="Andreopoulos B."/>
            <person name="Lu D."/>
            <person name="Skrede I."/>
            <person name="Drula E."/>
            <person name="Henrissat B."/>
            <person name="Morin E."/>
            <person name="Kohler A."/>
            <person name="Barry K."/>
            <person name="LaButti K."/>
            <person name="Morin E."/>
            <person name="Salamov A."/>
            <person name="Lipzen A."/>
            <person name="Mereny Z."/>
            <person name="Hegedus B."/>
            <person name="Baldrian P."/>
            <person name="Stursova M."/>
            <person name="Weitz H."/>
            <person name="Taylor A."/>
            <person name="Grigoriev I.V."/>
            <person name="Nagy L.G."/>
            <person name="Martin F."/>
            <person name="Kauserud H."/>
        </authorList>
    </citation>
    <scope>NUCLEOTIDE SEQUENCE</scope>
    <source>
        <strain evidence="2">CBHHK002</strain>
    </source>
</reference>
<dbReference type="EMBL" id="JARIHO010000005">
    <property type="protein sequence ID" value="KAJ7360669.1"/>
    <property type="molecule type" value="Genomic_DNA"/>
</dbReference>
<keyword evidence="3" id="KW-1185">Reference proteome</keyword>
<dbReference type="Pfam" id="PF13673">
    <property type="entry name" value="Acetyltransf_10"/>
    <property type="match status" value="1"/>
</dbReference>
<feature type="domain" description="N-acetyltransferase" evidence="1">
    <location>
        <begin position="1"/>
        <end position="97"/>
    </location>
</feature>
<dbReference type="GO" id="GO:0016747">
    <property type="term" value="F:acyltransferase activity, transferring groups other than amino-acyl groups"/>
    <property type="evidence" value="ECO:0007669"/>
    <property type="project" value="InterPro"/>
</dbReference>
<name>A0AAD7F1V8_9AGAR</name>
<dbReference type="InterPro" id="IPR000182">
    <property type="entry name" value="GNAT_dom"/>
</dbReference>
<dbReference type="CDD" id="cd04301">
    <property type="entry name" value="NAT_SF"/>
    <property type="match status" value="1"/>
</dbReference>
<comment type="caution">
    <text evidence="2">The sequence shown here is derived from an EMBL/GenBank/DDBJ whole genome shotgun (WGS) entry which is preliminary data.</text>
</comment>
<protein>
    <recommendedName>
        <fullName evidence="1">N-acetyltransferase domain-containing protein</fullName>
    </recommendedName>
</protein>
<dbReference type="Proteomes" id="UP001218218">
    <property type="component" value="Unassembled WGS sequence"/>
</dbReference>
<dbReference type="InterPro" id="IPR016181">
    <property type="entry name" value="Acyl_CoA_acyltransferase"/>
</dbReference>
<evidence type="ECO:0000313" key="3">
    <source>
        <dbReference type="Proteomes" id="UP001218218"/>
    </source>
</evidence>
<proteinExistence type="predicted"/>
<evidence type="ECO:0000313" key="2">
    <source>
        <dbReference type="EMBL" id="KAJ7360669.1"/>
    </source>
</evidence>
<sequence>LVSDDRGKWGMDLNAHGGENMYIFDICVDRLDQRKGVGSALLKFRTDRCDAHQCYAWVHSSMARYPAFRKAGFREIGRLDVDLNDYADSVEWVNFEGRERGVLGNIHFRHIKYEPKHRV</sequence>
<evidence type="ECO:0000259" key="1">
    <source>
        <dbReference type="PROSITE" id="PS51186"/>
    </source>
</evidence>
<dbReference type="SUPFAM" id="SSF55729">
    <property type="entry name" value="Acyl-CoA N-acyltransferases (Nat)"/>
    <property type="match status" value="1"/>
</dbReference>
<dbReference type="AlphaFoldDB" id="A0AAD7F1V8"/>
<accession>A0AAD7F1V8</accession>
<dbReference type="Gene3D" id="3.40.630.30">
    <property type="match status" value="1"/>
</dbReference>
<feature type="non-terminal residue" evidence="2">
    <location>
        <position position="1"/>
    </location>
</feature>
<gene>
    <name evidence="2" type="ORF">DFH08DRAFT_684878</name>
</gene>
<organism evidence="2 3">
    <name type="scientific">Mycena albidolilacea</name>
    <dbReference type="NCBI Taxonomy" id="1033008"/>
    <lineage>
        <taxon>Eukaryota</taxon>
        <taxon>Fungi</taxon>
        <taxon>Dikarya</taxon>
        <taxon>Basidiomycota</taxon>
        <taxon>Agaricomycotina</taxon>
        <taxon>Agaricomycetes</taxon>
        <taxon>Agaricomycetidae</taxon>
        <taxon>Agaricales</taxon>
        <taxon>Marasmiineae</taxon>
        <taxon>Mycenaceae</taxon>
        <taxon>Mycena</taxon>
    </lineage>
</organism>